<proteinExistence type="predicted"/>
<reference evidence="1" key="2">
    <citation type="journal article" date="2015" name="Data Brief">
        <title>Shoot transcriptome of the giant reed, Arundo donax.</title>
        <authorList>
            <person name="Barrero R.A."/>
            <person name="Guerrero F.D."/>
            <person name="Moolhuijzen P."/>
            <person name="Goolsby J.A."/>
            <person name="Tidwell J."/>
            <person name="Bellgard S.E."/>
            <person name="Bellgard M.I."/>
        </authorList>
    </citation>
    <scope>NUCLEOTIDE SEQUENCE</scope>
    <source>
        <tissue evidence="1">Shoot tissue taken approximately 20 cm above the soil surface</tissue>
    </source>
</reference>
<name>A0A0A9HII1_ARUDO</name>
<organism evidence="1">
    <name type="scientific">Arundo donax</name>
    <name type="common">Giant reed</name>
    <name type="synonym">Donax arundinaceus</name>
    <dbReference type="NCBI Taxonomy" id="35708"/>
    <lineage>
        <taxon>Eukaryota</taxon>
        <taxon>Viridiplantae</taxon>
        <taxon>Streptophyta</taxon>
        <taxon>Embryophyta</taxon>
        <taxon>Tracheophyta</taxon>
        <taxon>Spermatophyta</taxon>
        <taxon>Magnoliopsida</taxon>
        <taxon>Liliopsida</taxon>
        <taxon>Poales</taxon>
        <taxon>Poaceae</taxon>
        <taxon>PACMAD clade</taxon>
        <taxon>Arundinoideae</taxon>
        <taxon>Arundineae</taxon>
        <taxon>Arundo</taxon>
    </lineage>
</organism>
<dbReference type="EMBL" id="GBRH01160906">
    <property type="protein sequence ID" value="JAE36990.1"/>
    <property type="molecule type" value="Transcribed_RNA"/>
</dbReference>
<accession>A0A0A9HII1</accession>
<dbReference type="AlphaFoldDB" id="A0A0A9HII1"/>
<evidence type="ECO:0000313" key="1">
    <source>
        <dbReference type="EMBL" id="JAE36990.1"/>
    </source>
</evidence>
<protein>
    <submittedName>
        <fullName evidence="1">Uncharacterized protein</fullName>
    </submittedName>
</protein>
<reference evidence="1" key="1">
    <citation type="submission" date="2014-09" db="EMBL/GenBank/DDBJ databases">
        <authorList>
            <person name="Magalhaes I.L.F."/>
            <person name="Oliveira U."/>
            <person name="Santos F.R."/>
            <person name="Vidigal T.H.D.A."/>
            <person name="Brescovit A.D."/>
            <person name="Santos A.J."/>
        </authorList>
    </citation>
    <scope>NUCLEOTIDE SEQUENCE</scope>
    <source>
        <tissue evidence="1">Shoot tissue taken approximately 20 cm above the soil surface</tissue>
    </source>
</reference>
<sequence length="27" mass="3210">MYMDLESSLLPSPIYTRTSTIHRKIKK</sequence>